<feature type="region of interest" description="Disordered" evidence="1">
    <location>
        <begin position="1"/>
        <end position="29"/>
    </location>
</feature>
<dbReference type="EMBL" id="JAAIUW010000005">
    <property type="protein sequence ID" value="KAF7833703.1"/>
    <property type="molecule type" value="Genomic_DNA"/>
</dbReference>
<gene>
    <name evidence="2" type="ORF">G2W53_016036</name>
</gene>
<evidence type="ECO:0000256" key="1">
    <source>
        <dbReference type="SAM" id="MobiDB-lite"/>
    </source>
</evidence>
<accession>A0A834WWP8</accession>
<organism evidence="2 3">
    <name type="scientific">Senna tora</name>
    <dbReference type="NCBI Taxonomy" id="362788"/>
    <lineage>
        <taxon>Eukaryota</taxon>
        <taxon>Viridiplantae</taxon>
        <taxon>Streptophyta</taxon>
        <taxon>Embryophyta</taxon>
        <taxon>Tracheophyta</taxon>
        <taxon>Spermatophyta</taxon>
        <taxon>Magnoliopsida</taxon>
        <taxon>eudicotyledons</taxon>
        <taxon>Gunneridae</taxon>
        <taxon>Pentapetalae</taxon>
        <taxon>rosids</taxon>
        <taxon>fabids</taxon>
        <taxon>Fabales</taxon>
        <taxon>Fabaceae</taxon>
        <taxon>Caesalpinioideae</taxon>
        <taxon>Cassia clade</taxon>
        <taxon>Senna</taxon>
    </lineage>
</organism>
<evidence type="ECO:0000313" key="3">
    <source>
        <dbReference type="Proteomes" id="UP000634136"/>
    </source>
</evidence>
<sequence length="29" mass="3268">MAREIKARGGRPQVKKGWCGRNSGNLRIK</sequence>
<name>A0A834WWP8_9FABA</name>
<dbReference type="Proteomes" id="UP000634136">
    <property type="component" value="Unassembled WGS sequence"/>
</dbReference>
<dbReference type="AlphaFoldDB" id="A0A834WWP8"/>
<protein>
    <submittedName>
        <fullName evidence="2">Uncharacterized protein</fullName>
    </submittedName>
</protein>
<keyword evidence="3" id="KW-1185">Reference proteome</keyword>
<comment type="caution">
    <text evidence="2">The sequence shown here is derived from an EMBL/GenBank/DDBJ whole genome shotgun (WGS) entry which is preliminary data.</text>
</comment>
<evidence type="ECO:0000313" key="2">
    <source>
        <dbReference type="EMBL" id="KAF7833703.1"/>
    </source>
</evidence>
<reference evidence="2" key="1">
    <citation type="submission" date="2020-09" db="EMBL/GenBank/DDBJ databases">
        <title>Genome-Enabled Discovery of Anthraquinone Biosynthesis in Senna tora.</title>
        <authorList>
            <person name="Kang S.-H."/>
            <person name="Pandey R.P."/>
            <person name="Lee C.-M."/>
            <person name="Sim J.-S."/>
            <person name="Jeong J.-T."/>
            <person name="Choi B.-S."/>
            <person name="Jung M."/>
            <person name="Ginzburg D."/>
            <person name="Zhao K."/>
            <person name="Won S.Y."/>
            <person name="Oh T.-J."/>
            <person name="Yu Y."/>
            <person name="Kim N.-H."/>
            <person name="Lee O.R."/>
            <person name="Lee T.-H."/>
            <person name="Bashyal P."/>
            <person name="Kim T.-S."/>
            <person name="Lee W.-H."/>
            <person name="Kawkins C."/>
            <person name="Kim C.-K."/>
            <person name="Kim J.S."/>
            <person name="Ahn B.O."/>
            <person name="Rhee S.Y."/>
            <person name="Sohng J.K."/>
        </authorList>
    </citation>
    <scope>NUCLEOTIDE SEQUENCE</scope>
    <source>
        <tissue evidence="2">Leaf</tissue>
    </source>
</reference>
<proteinExistence type="predicted"/>